<evidence type="ECO:0000313" key="3">
    <source>
        <dbReference type="EMBL" id="KAG8367272.1"/>
    </source>
</evidence>
<feature type="compositionally biased region" description="Polar residues" evidence="2">
    <location>
        <begin position="1048"/>
        <end position="1057"/>
    </location>
</feature>
<evidence type="ECO:0000256" key="2">
    <source>
        <dbReference type="SAM" id="MobiDB-lite"/>
    </source>
</evidence>
<dbReference type="EMBL" id="WHWC01000016">
    <property type="protein sequence ID" value="KAG8367272.1"/>
    <property type="molecule type" value="Genomic_DNA"/>
</dbReference>
<accession>A0AAV6WFW8</accession>
<feature type="compositionally biased region" description="Polar residues" evidence="2">
    <location>
        <begin position="353"/>
        <end position="380"/>
    </location>
</feature>
<feature type="compositionally biased region" description="Basic and acidic residues" evidence="2">
    <location>
        <begin position="614"/>
        <end position="631"/>
    </location>
</feature>
<dbReference type="InterPro" id="IPR042277">
    <property type="entry name" value="IST1-like"/>
</dbReference>
<dbReference type="InterPro" id="IPR005061">
    <property type="entry name" value="Ist1"/>
</dbReference>
<dbReference type="Proteomes" id="UP000826271">
    <property type="component" value="Unassembled WGS sequence"/>
</dbReference>
<feature type="compositionally biased region" description="Basic and acidic residues" evidence="2">
    <location>
        <begin position="884"/>
        <end position="893"/>
    </location>
</feature>
<reference evidence="3" key="1">
    <citation type="submission" date="2019-10" db="EMBL/GenBank/DDBJ databases">
        <authorList>
            <person name="Zhang R."/>
            <person name="Pan Y."/>
            <person name="Wang J."/>
            <person name="Ma R."/>
            <person name="Yu S."/>
        </authorList>
    </citation>
    <scope>NUCLEOTIDE SEQUENCE</scope>
    <source>
        <strain evidence="3">LA-IB0</strain>
        <tissue evidence="3">Leaf</tissue>
    </source>
</reference>
<feature type="compositionally biased region" description="Basic and acidic residues" evidence="2">
    <location>
        <begin position="437"/>
        <end position="478"/>
    </location>
</feature>
<feature type="compositionally biased region" description="Basic and acidic residues" evidence="2">
    <location>
        <begin position="798"/>
        <end position="814"/>
    </location>
</feature>
<feature type="compositionally biased region" description="Basic and acidic residues" evidence="2">
    <location>
        <begin position="661"/>
        <end position="686"/>
    </location>
</feature>
<feature type="compositionally biased region" description="Basic and acidic residues" evidence="2">
    <location>
        <begin position="544"/>
        <end position="562"/>
    </location>
</feature>
<feature type="compositionally biased region" description="Basic and acidic residues" evidence="2">
    <location>
        <begin position="188"/>
        <end position="199"/>
    </location>
</feature>
<gene>
    <name evidence="3" type="ORF">BUALT_Bualt16G0055200</name>
</gene>
<feature type="region of interest" description="Disordered" evidence="2">
    <location>
        <begin position="253"/>
        <end position="272"/>
    </location>
</feature>
<feature type="compositionally biased region" description="Basic and acidic residues" evidence="2">
    <location>
        <begin position="693"/>
        <end position="712"/>
    </location>
</feature>
<dbReference type="GO" id="GO:0015031">
    <property type="term" value="P:protein transport"/>
    <property type="evidence" value="ECO:0007669"/>
    <property type="project" value="InterPro"/>
</dbReference>
<sequence length="1057" mass="116875">MKKSKILKSSKDMLSRSFNPSKCKTSLRLAGSRLKLLKNKKEVQVKQMKREIAQLLESGQDQTARIRVEHVIREEKMMAAYDLIEIYCELIVARLPIIESQKTCPIDLKEAITSVIFASPRCGDVPELLDVRKHFMAKYGKDFTTAAIELRPDCGVGRMLVEKLSAVTPDGQTKIKILSAIAEEHNVKWDQKSSEEKDSVPPSDLLRGPSTFGKESKLAPGVQASQSNNNLHDSPLNFSPQDHINSLGREKLTSAQTSSVSTTFQPEARLPGGERAQHLFLGDSYNVPLDRQQRWNMEFKDATSAAQAAAESAEMASMAARAAAELSSRGRIMRQYSTESHNSDDYILKNEGPGTNVNSKLASEQFSEESANRLSSQHSGSKNERNNEVKPNQLQTDGRRGKKEYNQSASLKSKSSIDGEALDHSGSFLDGYSRKNSLKEVSRGEMSTKKESFKYKAESETGWSEKSENFIEERRGKQPSDNSSRSHSSISDDVNVFSVSEDQKVIYDAGEDPFMSKEGIHGEATWPSSHESPAVAFDNYDSDSELHKLDVGPTYDDHEPEFHWPSSGQKSPKHLSINTDYSSPRSSSSKIVKSNSPSPFVATKNSSPHFSKKLSIDGLEKDVTTPVRFDDSDGPSSESEEEMNVSRLSKHNQSGQSVGSKFKDKTGPSDGSPLKENRSLGFDRKQLSLSSDDDLKPDELYRERNQGKKYDSGNESGTDSGEGLNFQKLTGGLHHKGYNQPPYLKNRPNISLKKGTVGITAESPRMSAMLDNKESTPHHHTESDSDSSEEEEYFQKSSAHEQELYNRRAGKEVNIKPSVRASNIVFGSDNSDSDDDPPKESLTRKSHLQSGISRRTKASASTGKNSYSKTQLRSESLDFDDISETPKRVELRKNSTKLENSEQPTSAKLASKPVKSNYWGPPEPYNSAIATSETKIKLRYEAHDSDASVERKPTNSNKVGNLEQPTSAKVASKATSSSSRVEKPSSVQPKATYSSSRVEKPSSVQPKTEASVGSSKNPKAAALNKTNSNKEDKKASHVHPKLPDYDSLVQSLRMNRS</sequence>
<feature type="compositionally biased region" description="Polar residues" evidence="2">
    <location>
        <begin position="223"/>
        <end position="244"/>
    </location>
</feature>
<feature type="compositionally biased region" description="Polar residues" evidence="2">
    <location>
        <begin position="954"/>
        <end position="965"/>
    </location>
</feature>
<feature type="compositionally biased region" description="Basic and acidic residues" evidence="2">
    <location>
        <begin position="941"/>
        <end position="953"/>
    </location>
</feature>
<dbReference type="AlphaFoldDB" id="A0AAV6WFW8"/>
<feature type="compositionally biased region" description="Low complexity" evidence="2">
    <location>
        <begin position="582"/>
        <end position="599"/>
    </location>
</feature>
<feature type="compositionally biased region" description="Polar residues" evidence="2">
    <location>
        <begin position="987"/>
        <end position="1017"/>
    </location>
</feature>
<feature type="region of interest" description="Disordered" evidence="2">
    <location>
        <begin position="188"/>
        <end position="244"/>
    </location>
</feature>
<feature type="compositionally biased region" description="Low complexity" evidence="2">
    <location>
        <begin position="966"/>
        <end position="979"/>
    </location>
</feature>
<keyword evidence="4" id="KW-1185">Reference proteome</keyword>
<comment type="caution">
    <text evidence="3">The sequence shown here is derived from an EMBL/GenBank/DDBJ whole genome shotgun (WGS) entry which is preliminary data.</text>
</comment>
<dbReference type="PANTHER" id="PTHR12161">
    <property type="entry name" value="IST1 FAMILY MEMBER"/>
    <property type="match status" value="1"/>
</dbReference>
<proteinExistence type="inferred from homology"/>
<feature type="region of interest" description="Disordered" evidence="2">
    <location>
        <begin position="516"/>
        <end position="927"/>
    </location>
</feature>
<feature type="compositionally biased region" description="Polar residues" evidence="2">
    <location>
        <begin position="253"/>
        <end position="265"/>
    </location>
</feature>
<feature type="region of interest" description="Disordered" evidence="2">
    <location>
        <begin position="941"/>
        <end position="1057"/>
    </location>
</feature>
<dbReference type="Gene3D" id="1.20.1260.60">
    <property type="entry name" value="Vacuolar protein sorting-associated protein Ist1"/>
    <property type="match status" value="1"/>
</dbReference>
<dbReference type="Pfam" id="PF03398">
    <property type="entry name" value="Ist1"/>
    <property type="match status" value="1"/>
</dbReference>
<feature type="compositionally biased region" description="Polar residues" evidence="2">
    <location>
        <begin position="897"/>
        <end position="908"/>
    </location>
</feature>
<feature type="compositionally biased region" description="Polar residues" evidence="2">
    <location>
        <begin position="848"/>
        <end position="874"/>
    </location>
</feature>
<name>A0AAV6WFW8_9LAMI</name>
<comment type="similarity">
    <text evidence="1">Belongs to the IST1 family.</text>
</comment>
<organism evidence="3 4">
    <name type="scientific">Buddleja alternifolia</name>
    <dbReference type="NCBI Taxonomy" id="168488"/>
    <lineage>
        <taxon>Eukaryota</taxon>
        <taxon>Viridiplantae</taxon>
        <taxon>Streptophyta</taxon>
        <taxon>Embryophyta</taxon>
        <taxon>Tracheophyta</taxon>
        <taxon>Spermatophyta</taxon>
        <taxon>Magnoliopsida</taxon>
        <taxon>eudicotyledons</taxon>
        <taxon>Gunneridae</taxon>
        <taxon>Pentapetalae</taxon>
        <taxon>asterids</taxon>
        <taxon>lamiids</taxon>
        <taxon>Lamiales</taxon>
        <taxon>Scrophulariaceae</taxon>
        <taxon>Buddlejeae</taxon>
        <taxon>Buddleja</taxon>
    </lineage>
</organism>
<dbReference type="FunFam" id="1.20.1260.60:FF:000003">
    <property type="entry name" value="IST1-like protein isoform A"/>
    <property type="match status" value="1"/>
</dbReference>
<feature type="region of interest" description="Disordered" evidence="2">
    <location>
        <begin position="336"/>
        <end position="496"/>
    </location>
</feature>
<dbReference type="PANTHER" id="PTHR12161:SF13">
    <property type="entry name" value="REGULATOR OF VPS4 ACTIVITY IN THE MVB PATHWAY PROTEIN"/>
    <property type="match status" value="1"/>
</dbReference>
<feature type="compositionally biased region" description="Basic and acidic residues" evidence="2">
    <location>
        <begin position="771"/>
        <end position="783"/>
    </location>
</feature>
<feature type="compositionally biased region" description="Polar residues" evidence="2">
    <location>
        <begin position="566"/>
        <end position="581"/>
    </location>
</feature>
<evidence type="ECO:0000256" key="1">
    <source>
        <dbReference type="ARBA" id="ARBA00005536"/>
    </source>
</evidence>
<feature type="compositionally biased region" description="Low complexity" evidence="2">
    <location>
        <begin position="480"/>
        <end position="493"/>
    </location>
</feature>
<protein>
    <submittedName>
        <fullName evidence="3">Uncharacterized protein</fullName>
    </submittedName>
</protein>
<evidence type="ECO:0000313" key="4">
    <source>
        <dbReference type="Proteomes" id="UP000826271"/>
    </source>
</evidence>